<dbReference type="CDD" id="cd03207">
    <property type="entry name" value="GST_C_8"/>
    <property type="match status" value="1"/>
</dbReference>
<feature type="domain" description="GST C-terminal" evidence="2">
    <location>
        <begin position="88"/>
        <end position="197"/>
    </location>
</feature>
<gene>
    <name evidence="3" type="ORF">V0U79_02725</name>
</gene>
<dbReference type="InterPro" id="IPR040079">
    <property type="entry name" value="Glutathione_S-Trfase"/>
</dbReference>
<dbReference type="Proteomes" id="UP001354971">
    <property type="component" value="Unassembled WGS sequence"/>
</dbReference>
<accession>A0ABU7LNV4</accession>
<dbReference type="InterPro" id="IPR036249">
    <property type="entry name" value="Thioredoxin-like_sf"/>
</dbReference>
<evidence type="ECO:0000259" key="2">
    <source>
        <dbReference type="PROSITE" id="PS50405"/>
    </source>
</evidence>
<dbReference type="PROSITE" id="PS50405">
    <property type="entry name" value="GST_CTER"/>
    <property type="match status" value="1"/>
</dbReference>
<keyword evidence="4" id="KW-1185">Reference proteome</keyword>
<dbReference type="PANTHER" id="PTHR44051">
    <property type="entry name" value="GLUTATHIONE S-TRANSFERASE-RELATED"/>
    <property type="match status" value="1"/>
</dbReference>
<dbReference type="Pfam" id="PF02798">
    <property type="entry name" value="GST_N"/>
    <property type="match status" value="1"/>
</dbReference>
<organism evidence="3 4">
    <name type="scientific">Hyphobacterium lacteum</name>
    <dbReference type="NCBI Taxonomy" id="3116575"/>
    <lineage>
        <taxon>Bacteria</taxon>
        <taxon>Pseudomonadati</taxon>
        <taxon>Pseudomonadota</taxon>
        <taxon>Alphaproteobacteria</taxon>
        <taxon>Maricaulales</taxon>
        <taxon>Maricaulaceae</taxon>
        <taxon>Hyphobacterium</taxon>
    </lineage>
</organism>
<protein>
    <submittedName>
        <fullName evidence="3">Glutathione S-transferase family protein</fullName>
    </submittedName>
</protein>
<dbReference type="SUPFAM" id="SSF52833">
    <property type="entry name" value="Thioredoxin-like"/>
    <property type="match status" value="1"/>
</dbReference>
<proteinExistence type="predicted"/>
<dbReference type="InterPro" id="IPR010987">
    <property type="entry name" value="Glutathione-S-Trfase_C-like"/>
</dbReference>
<dbReference type="SFLD" id="SFLDG00358">
    <property type="entry name" value="Main_(cytGST)"/>
    <property type="match status" value="1"/>
</dbReference>
<dbReference type="PANTHER" id="PTHR44051:SF21">
    <property type="entry name" value="GLUTATHIONE S-TRANSFERASE FAMILY PROTEIN"/>
    <property type="match status" value="1"/>
</dbReference>
<dbReference type="CDD" id="cd03046">
    <property type="entry name" value="GST_N_GTT1_like"/>
    <property type="match status" value="1"/>
</dbReference>
<dbReference type="RefSeq" id="WP_330197929.1">
    <property type="nucleotide sequence ID" value="NZ_JAZDRP010000002.1"/>
</dbReference>
<dbReference type="SFLD" id="SFLDS00019">
    <property type="entry name" value="Glutathione_Transferase_(cytos"/>
    <property type="match status" value="1"/>
</dbReference>
<dbReference type="Gene3D" id="1.20.1050.10">
    <property type="match status" value="1"/>
</dbReference>
<name>A0ABU7LNV4_9PROT</name>
<dbReference type="SUPFAM" id="SSF47616">
    <property type="entry name" value="GST C-terminal domain-like"/>
    <property type="match status" value="1"/>
</dbReference>
<dbReference type="EMBL" id="JAZDRP010000002">
    <property type="protein sequence ID" value="MEE2525264.1"/>
    <property type="molecule type" value="Genomic_DNA"/>
</dbReference>
<sequence length="197" mass="21877">MALEFYHNPQSRAAMTHWLLEEIGCEYTIKPVAYDDGSMRSPEFLAINPMGKIPAIRDGETIVTESTAIAIYLADKYKTPHDLAPAIDDPRRGEYLRWIAFQAGAIDPAMMQASTKVDIPRQSAGWGNVELVMDVLDTRLAEASPYLLGEWFTAADVLVGGTLGWAVQFGLFEMRPGFENYLKAVQSRPAFQKVFAG</sequence>
<reference evidence="3 4" key="1">
    <citation type="submission" date="2024-01" db="EMBL/GenBank/DDBJ databases">
        <title>Hyphobacterium bacterium isolated from marine sediment.</title>
        <authorList>
            <person name="Zhao S."/>
        </authorList>
    </citation>
    <scope>NUCLEOTIDE SEQUENCE [LARGE SCALE GENOMIC DNA]</scope>
    <source>
        <strain evidence="4">HN65</strain>
    </source>
</reference>
<dbReference type="Gene3D" id="3.40.30.10">
    <property type="entry name" value="Glutaredoxin"/>
    <property type="match status" value="1"/>
</dbReference>
<feature type="domain" description="GST N-terminal" evidence="1">
    <location>
        <begin position="1"/>
        <end position="81"/>
    </location>
</feature>
<dbReference type="InterPro" id="IPR004045">
    <property type="entry name" value="Glutathione_S-Trfase_N"/>
</dbReference>
<dbReference type="InterPro" id="IPR036282">
    <property type="entry name" value="Glutathione-S-Trfase_C_sf"/>
</dbReference>
<evidence type="ECO:0000313" key="4">
    <source>
        <dbReference type="Proteomes" id="UP001354971"/>
    </source>
</evidence>
<comment type="caution">
    <text evidence="3">The sequence shown here is derived from an EMBL/GenBank/DDBJ whole genome shotgun (WGS) entry which is preliminary data.</text>
</comment>
<dbReference type="PROSITE" id="PS50404">
    <property type="entry name" value="GST_NTER"/>
    <property type="match status" value="1"/>
</dbReference>
<dbReference type="SFLD" id="SFLDG01150">
    <property type="entry name" value="Main.1:_Beta-like"/>
    <property type="match status" value="1"/>
</dbReference>
<evidence type="ECO:0000259" key="1">
    <source>
        <dbReference type="PROSITE" id="PS50404"/>
    </source>
</evidence>
<evidence type="ECO:0000313" key="3">
    <source>
        <dbReference type="EMBL" id="MEE2525264.1"/>
    </source>
</evidence>